<sequence length="99" mass="11180">MERSYFQTGGLTLRTRIFLLFLILYDPIVAFTDVSPETNIRKRSRKTEFVYTSLIIGQDVPSRNGWRDAVVSFVILVLTDMTLCATTTAAIVSITICIN</sequence>
<reference evidence="2" key="1">
    <citation type="submission" date="2018-01" db="EMBL/GenBank/DDBJ databases">
        <title>An insight into the sialome of Amazonian anophelines.</title>
        <authorList>
            <person name="Ribeiro J.M."/>
            <person name="Scarpassa V."/>
            <person name="Calvo E."/>
        </authorList>
    </citation>
    <scope>NUCLEOTIDE SEQUENCE</scope>
    <source>
        <tissue evidence="2">Salivary glands</tissue>
    </source>
</reference>
<dbReference type="AlphaFoldDB" id="A0A2M3ZQD7"/>
<evidence type="ECO:0000256" key="1">
    <source>
        <dbReference type="SAM" id="Phobius"/>
    </source>
</evidence>
<keyword evidence="1" id="KW-0472">Membrane</keyword>
<organism evidence="2">
    <name type="scientific">Anopheles braziliensis</name>
    <dbReference type="NCBI Taxonomy" id="58242"/>
    <lineage>
        <taxon>Eukaryota</taxon>
        <taxon>Metazoa</taxon>
        <taxon>Ecdysozoa</taxon>
        <taxon>Arthropoda</taxon>
        <taxon>Hexapoda</taxon>
        <taxon>Insecta</taxon>
        <taxon>Pterygota</taxon>
        <taxon>Neoptera</taxon>
        <taxon>Endopterygota</taxon>
        <taxon>Diptera</taxon>
        <taxon>Nematocera</taxon>
        <taxon>Culicoidea</taxon>
        <taxon>Culicidae</taxon>
        <taxon>Anophelinae</taxon>
        <taxon>Anopheles</taxon>
    </lineage>
</organism>
<proteinExistence type="predicted"/>
<protein>
    <submittedName>
        <fullName evidence="2">Putative secreted peptide</fullName>
    </submittedName>
</protein>
<evidence type="ECO:0000313" key="2">
    <source>
        <dbReference type="EMBL" id="MBW30712.1"/>
    </source>
</evidence>
<keyword evidence="1" id="KW-0812">Transmembrane</keyword>
<name>A0A2M3ZQD7_9DIPT</name>
<feature type="transmembrane region" description="Helical" evidence="1">
    <location>
        <begin position="70"/>
        <end position="98"/>
    </location>
</feature>
<accession>A0A2M3ZQD7</accession>
<dbReference type="EMBL" id="GGFM01009961">
    <property type="protein sequence ID" value="MBW30712.1"/>
    <property type="molecule type" value="Transcribed_RNA"/>
</dbReference>
<keyword evidence="1" id="KW-1133">Transmembrane helix</keyword>